<accession>A0A0S2W7C6</accession>
<dbReference type="AlphaFoldDB" id="A0A0S2W7C6"/>
<evidence type="ECO:0000313" key="2">
    <source>
        <dbReference type="Proteomes" id="UP000064844"/>
    </source>
</evidence>
<dbReference type="Proteomes" id="UP000064844">
    <property type="component" value="Chromosome"/>
</dbReference>
<keyword evidence="2" id="KW-1185">Reference proteome</keyword>
<reference evidence="2" key="2">
    <citation type="submission" date="2015-04" db="EMBL/GenBank/DDBJ databases">
        <title>A butyrogenic pathway from the amino acid lysine in a human gut commensal.</title>
        <authorList>
            <person name="de Vos W.M."/>
            <person name="Bui N.T.P."/>
            <person name="Plugge C.M."/>
            <person name="Ritari J."/>
        </authorList>
    </citation>
    <scope>NUCLEOTIDE SEQUENCE [LARGE SCALE GENOMIC DNA]</scope>
    <source>
        <strain evidence="2">AF211</strain>
    </source>
</reference>
<dbReference type="EMBL" id="CP011307">
    <property type="protein sequence ID" value="ALP95258.1"/>
    <property type="molecule type" value="Genomic_DNA"/>
</dbReference>
<proteinExistence type="predicted"/>
<protein>
    <submittedName>
        <fullName evidence="1">Uncharacterized protein</fullName>
    </submittedName>
</protein>
<evidence type="ECO:0000313" key="1">
    <source>
        <dbReference type="EMBL" id="ALP95258.1"/>
    </source>
</evidence>
<sequence>MYDLQPILSFFSIASAALGRNLGEDAINASRVLVAPAVERSPQLFALFQRPGVDGAPLAADREGAP</sequence>
<name>A0A0S2W7C6_9FIRM</name>
<organism evidence="1 2">
    <name type="scientific">Intestinimonas butyriciproducens</name>
    <dbReference type="NCBI Taxonomy" id="1297617"/>
    <lineage>
        <taxon>Bacteria</taxon>
        <taxon>Bacillati</taxon>
        <taxon>Bacillota</taxon>
        <taxon>Clostridia</taxon>
        <taxon>Eubacteriales</taxon>
        <taxon>Intestinimonas</taxon>
    </lineage>
</organism>
<dbReference type="KEGG" id="ibu:IB211_02867"/>
<reference evidence="1 2" key="1">
    <citation type="journal article" date="2015" name="Nat. Commun.">
        <title>Production of butyrate from lysine and the Amadori product fructoselysine by a human gut commensal.</title>
        <authorList>
            <person name="Bui T.P."/>
            <person name="Ritari J."/>
            <person name="Boeren S."/>
            <person name="de Waard P."/>
            <person name="Plugge C.M."/>
            <person name="de Vos W.M."/>
        </authorList>
    </citation>
    <scope>NUCLEOTIDE SEQUENCE [LARGE SCALE GENOMIC DNA]</scope>
    <source>
        <strain evidence="1 2">AF211</strain>
    </source>
</reference>
<gene>
    <name evidence="1" type="ORF">IB211_02867</name>
</gene>